<evidence type="ECO:0000313" key="6">
    <source>
        <dbReference type="Proteomes" id="UP000005933"/>
    </source>
</evidence>
<evidence type="ECO:0000313" key="5">
    <source>
        <dbReference type="EMBL" id="EAP72895.1"/>
    </source>
</evidence>
<protein>
    <recommendedName>
        <fullName evidence="1">thymidylate synthase</fullName>
        <ecNumber evidence="1">2.1.1.45</ecNumber>
    </recommendedName>
</protein>
<dbReference type="InterPro" id="IPR045097">
    <property type="entry name" value="Thymidate_synth/dCMP_Mease"/>
</dbReference>
<dbReference type="EMBL" id="AAKL01000022">
    <property type="protein sequence ID" value="EAP72895.1"/>
    <property type="molecule type" value="Genomic_DNA"/>
</dbReference>
<name>A0AB33VDJ0_RALSU</name>
<comment type="caution">
    <text evidence="5">The sequence shown here is derived from an EMBL/GenBank/DDBJ whole genome shotgun (WGS) entry which is preliminary data.</text>
</comment>
<evidence type="ECO:0000256" key="1">
    <source>
        <dbReference type="ARBA" id="ARBA00011947"/>
    </source>
</evidence>
<feature type="domain" description="Thymidylate synthase/dCMP hydroxymethylase" evidence="4">
    <location>
        <begin position="53"/>
        <end position="228"/>
    </location>
</feature>
<dbReference type="Gene3D" id="3.30.572.10">
    <property type="entry name" value="Thymidylate synthase/dCMP hydroxymethylase domain"/>
    <property type="match status" value="1"/>
</dbReference>
<evidence type="ECO:0000256" key="3">
    <source>
        <dbReference type="ARBA" id="ARBA00022679"/>
    </source>
</evidence>
<organism evidence="5 6">
    <name type="scientific">Ralstonia solanacearum (strain UW551)</name>
    <dbReference type="NCBI Taxonomy" id="342110"/>
    <lineage>
        <taxon>Bacteria</taxon>
        <taxon>Pseudomonadati</taxon>
        <taxon>Pseudomonadota</taxon>
        <taxon>Betaproteobacteria</taxon>
        <taxon>Burkholderiales</taxon>
        <taxon>Burkholderiaceae</taxon>
        <taxon>Ralstonia</taxon>
        <taxon>Ralstonia solanacearum species complex</taxon>
    </lineage>
</organism>
<dbReference type="GO" id="GO:0006231">
    <property type="term" value="P:dTMP biosynthetic process"/>
    <property type="evidence" value="ECO:0007669"/>
    <property type="project" value="InterPro"/>
</dbReference>
<sequence length="352" mass="39448">MFMTAETLDDLLLKVYRRLLRGKSSITPSKGECSDLHGVLLQIRNPRARVSRTEQRSTLFSCLGEFLWYLAGSNELSFIQYYISRYDEFSDDGNTVHGAYGPRLFNMRGVNQVSNVIEKLSGNNDTRRAVIQLFNAEDLGCDVAVGRKDIPCTCTMQFSLRARQLHMFVTMRSNDAYLGLPHDIFAFTMLQEIVARAVGAELGTYKHAVGSLHLYSKNTDQATKYVDEGLQERIAMPSMPVGDPQPALNALVDAEREIRLGHAVNVNQFEPYWADLVRLLLIQRHLKNKTPNSSRSIRALAKKMSTANYDACIQQRVRKSQPAPELAEPIGLLFTPAELDAGMASLDTPADE</sequence>
<dbReference type="RefSeq" id="WP_003263480.1">
    <property type="nucleotide sequence ID" value="NZ_AAKL01000022.1"/>
</dbReference>
<dbReference type="InterPro" id="IPR000398">
    <property type="entry name" value="Thymidylate_synthase"/>
</dbReference>
<evidence type="ECO:0000259" key="4">
    <source>
        <dbReference type="Pfam" id="PF00303"/>
    </source>
</evidence>
<dbReference type="PRINTS" id="PR00108">
    <property type="entry name" value="THYMDSNTHASE"/>
</dbReference>
<gene>
    <name evidence="5" type="ORF">RRSL_02071</name>
</gene>
<keyword evidence="2" id="KW-0489">Methyltransferase</keyword>
<dbReference type="Proteomes" id="UP000005933">
    <property type="component" value="Unassembled WGS sequence"/>
</dbReference>
<dbReference type="SUPFAM" id="SSF55831">
    <property type="entry name" value="Thymidylate synthase/dCMP hydroxymethylase"/>
    <property type="match status" value="1"/>
</dbReference>
<dbReference type="PANTHER" id="PTHR11548:SF9">
    <property type="entry name" value="THYMIDYLATE SYNTHASE"/>
    <property type="match status" value="1"/>
</dbReference>
<dbReference type="Pfam" id="PF00303">
    <property type="entry name" value="Thymidylat_synt"/>
    <property type="match status" value="1"/>
</dbReference>
<dbReference type="EC" id="2.1.1.45" evidence="1"/>
<dbReference type="GO" id="GO:0004799">
    <property type="term" value="F:thymidylate synthase activity"/>
    <property type="evidence" value="ECO:0007669"/>
    <property type="project" value="UniProtKB-EC"/>
</dbReference>
<dbReference type="InterPro" id="IPR023451">
    <property type="entry name" value="Thymidate_synth/dCMP_Mease_dom"/>
</dbReference>
<dbReference type="InterPro" id="IPR036926">
    <property type="entry name" value="Thymidate_synth/dCMP_Mease_sf"/>
</dbReference>
<proteinExistence type="predicted"/>
<dbReference type="CDD" id="cd00351">
    <property type="entry name" value="TS_Pyrimidine_HMase"/>
    <property type="match status" value="1"/>
</dbReference>
<dbReference type="PANTHER" id="PTHR11548">
    <property type="entry name" value="THYMIDYLATE SYNTHASE 1"/>
    <property type="match status" value="1"/>
</dbReference>
<accession>A0AB33VDJ0</accession>
<dbReference type="GO" id="GO:0032259">
    <property type="term" value="P:methylation"/>
    <property type="evidence" value="ECO:0007669"/>
    <property type="project" value="UniProtKB-KW"/>
</dbReference>
<evidence type="ECO:0000256" key="2">
    <source>
        <dbReference type="ARBA" id="ARBA00022603"/>
    </source>
</evidence>
<dbReference type="AlphaFoldDB" id="A0AB33VDJ0"/>
<dbReference type="GO" id="GO:0005829">
    <property type="term" value="C:cytosol"/>
    <property type="evidence" value="ECO:0007669"/>
    <property type="project" value="TreeGrafter"/>
</dbReference>
<keyword evidence="3 5" id="KW-0808">Transferase</keyword>
<reference evidence="5 6" key="1">
    <citation type="journal article" date="2006" name="Mol. Plant Microbe Interact.">
        <title>Identification of open reading frames unique to a select agent: Ralstonia solanacearum race 3 biovar 2.</title>
        <authorList>
            <person name="Gabriel D.W."/>
            <person name="Allen C."/>
            <person name="Schell M."/>
            <person name="Denny T.P."/>
            <person name="Greenberg J.T."/>
            <person name="Duan Y.P."/>
            <person name="Flores-Cruz Z."/>
            <person name="Huang Q."/>
            <person name="Clifford J.M."/>
            <person name="Presting G."/>
            <person name="Gonzalez E.T."/>
            <person name="Reddy J."/>
            <person name="Elphinstone J."/>
            <person name="Swanson J."/>
            <person name="Yao J."/>
            <person name="Mulholland V."/>
            <person name="Liu L."/>
            <person name="Farmerie W."/>
            <person name="Patnaikuni M."/>
            <person name="Balogh B."/>
            <person name="Norman D."/>
            <person name="Alvarez A."/>
            <person name="Castillo J.A."/>
            <person name="Jones J."/>
            <person name="Saddler G."/>
            <person name="Walunas T."/>
            <person name="Zhukov A."/>
            <person name="Mikhailova N."/>
        </authorList>
    </citation>
    <scope>NUCLEOTIDE SEQUENCE [LARGE SCALE GENOMIC DNA]</scope>
    <source>
        <strain evidence="5 6">UW551</strain>
    </source>
</reference>